<dbReference type="AlphaFoldDB" id="A0AAU7F9A6"/>
<sequence length="105" mass="11692">MAVRFSAFEFDASAKAATEELQRQLNLVREVATLESSKAEIANTIIAILYGKIESLQNQIQLQKYELDAAPQKAKTALSSLLELIRKALALYYCKANQHKPSHQG</sequence>
<dbReference type="RefSeq" id="WP_348944426.1">
    <property type="nucleotide sequence ID" value="NZ_CP157355.1"/>
</dbReference>
<gene>
    <name evidence="1" type="ORF">ABHF33_13470</name>
</gene>
<name>A0AAU7F9A6_9NEIS</name>
<protein>
    <submittedName>
        <fullName evidence="1">Uncharacterized protein</fullName>
    </submittedName>
</protein>
<organism evidence="1">
    <name type="scientific">Chitinibacter mangrovi</name>
    <dbReference type="NCBI Taxonomy" id="3153927"/>
    <lineage>
        <taxon>Bacteria</taxon>
        <taxon>Pseudomonadati</taxon>
        <taxon>Pseudomonadota</taxon>
        <taxon>Betaproteobacteria</taxon>
        <taxon>Neisseriales</taxon>
        <taxon>Chitinibacteraceae</taxon>
        <taxon>Chitinibacter</taxon>
    </lineage>
</organism>
<dbReference type="EMBL" id="CP157355">
    <property type="protein sequence ID" value="XBM00059.1"/>
    <property type="molecule type" value="Genomic_DNA"/>
</dbReference>
<accession>A0AAU7F9A6</accession>
<evidence type="ECO:0000313" key="1">
    <source>
        <dbReference type="EMBL" id="XBM00059.1"/>
    </source>
</evidence>
<dbReference type="KEGG" id="cmav:ABHF33_13470"/>
<proteinExistence type="predicted"/>
<reference evidence="1" key="1">
    <citation type="submission" date="2024-05" db="EMBL/GenBank/DDBJ databases">
        <authorList>
            <person name="Yang L."/>
            <person name="Pan L."/>
        </authorList>
    </citation>
    <scope>NUCLEOTIDE SEQUENCE</scope>
    <source>
        <strain evidence="1">FCG-7</strain>
    </source>
</reference>